<gene>
    <name evidence="2" type="ORF">MG293_016848</name>
</gene>
<feature type="compositionally biased region" description="Low complexity" evidence="1">
    <location>
        <begin position="21"/>
        <end position="34"/>
    </location>
</feature>
<keyword evidence="3" id="KW-1185">Reference proteome</keyword>
<protein>
    <submittedName>
        <fullName evidence="2">Uncharacterized protein</fullName>
    </submittedName>
</protein>
<accession>A0AAD4Y3N8</accession>
<proteinExistence type="predicted"/>
<dbReference type="Proteomes" id="UP001214576">
    <property type="component" value="Unassembled WGS sequence"/>
</dbReference>
<dbReference type="AlphaFoldDB" id="A0AAD4Y3N8"/>
<sequence>MCCGHSPTRLLPGRPVMLAVQQPQSGSQPLPSQPTAKLGSSFSGTGAEPLAPPPPCPSTSKLQRLLGSRHQLLGLQLFHLSDWDLQEQRGGFTEQNEGVQAMLSELTGNSDEETGVTTIWGSAKSELPEEDSTRVSLELVCRPLRLGPCPRSCPSANSGSAQPDAGIYSRPPDDQLALLLGRRCLPKAKREFGLSKRKAF</sequence>
<comment type="caution">
    <text evidence="2">The sequence shown here is derived from an EMBL/GenBank/DDBJ whole genome shotgun (WGS) entry which is preliminary data.</text>
</comment>
<dbReference type="EMBL" id="JAKZEL010000020">
    <property type="protein sequence ID" value="KAI4533829.1"/>
    <property type="molecule type" value="Genomic_DNA"/>
</dbReference>
<name>A0AAD4Y3N8_OVIAM</name>
<evidence type="ECO:0000313" key="2">
    <source>
        <dbReference type="EMBL" id="KAI4533829.1"/>
    </source>
</evidence>
<organism evidence="2 3">
    <name type="scientific">Ovis ammon polii</name>
    <dbReference type="NCBI Taxonomy" id="230172"/>
    <lineage>
        <taxon>Eukaryota</taxon>
        <taxon>Metazoa</taxon>
        <taxon>Chordata</taxon>
        <taxon>Craniata</taxon>
        <taxon>Vertebrata</taxon>
        <taxon>Euteleostomi</taxon>
        <taxon>Mammalia</taxon>
        <taxon>Eutheria</taxon>
        <taxon>Laurasiatheria</taxon>
        <taxon>Artiodactyla</taxon>
        <taxon>Ruminantia</taxon>
        <taxon>Pecora</taxon>
        <taxon>Bovidae</taxon>
        <taxon>Caprinae</taxon>
        <taxon>Ovis</taxon>
    </lineage>
</organism>
<evidence type="ECO:0000313" key="3">
    <source>
        <dbReference type="Proteomes" id="UP001214576"/>
    </source>
</evidence>
<evidence type="ECO:0000256" key="1">
    <source>
        <dbReference type="SAM" id="MobiDB-lite"/>
    </source>
</evidence>
<reference evidence="2" key="1">
    <citation type="submission" date="2022-03" db="EMBL/GenBank/DDBJ databases">
        <title>Genomic analyses of argali, domestic sheep and their hybrids provide insights into chromosomal evolution, heterosis and genetic basis of agronomic traits.</title>
        <authorList>
            <person name="Li M."/>
        </authorList>
    </citation>
    <scope>NUCLEOTIDE SEQUENCE</scope>
    <source>
        <strain evidence="2">CAU-MHL-2022a</strain>
        <tissue evidence="2">Skin</tissue>
    </source>
</reference>
<feature type="region of interest" description="Disordered" evidence="1">
    <location>
        <begin position="20"/>
        <end position="57"/>
    </location>
</feature>